<dbReference type="InterPro" id="IPR023679">
    <property type="entry name" value="UPF0761_bac"/>
</dbReference>
<sequence length="422" mass="47189">MEPLDSLNHWADRLRDRARAMSFARFLWRRFLDDRLFEAAGALSFTTTFALVPLSMVVFGVLSAFPVFEEWRDLLSEFVFANFVPSSAQGIRDWLMSFSENTGKLTAVGVIALVVSVLVTLVGIEAAFNRIWRVHTARPRLSRFLVYWTVLTLGALVAAASLSVVGRLFALDVFRSSAGQWLQAALLDAAPVLIELLAFAMIYRVVPHRTVHWRHAFAGALVAVVLLEIGRRLISFYLGSFNAYQNIYGAVAFVPIFLLWLYFGWVSILLGASFAASVSAFRYQPAHLRLPQGYELYAMLRLLDRFREARTTGHGLHSDRILECEPVLTDALVQETLGQLASINVVRRAESGEWLLARDLDELSLAELYEAGQLRIPISEAHLPGADDARGAAVIATIDALRLPLRDLLRRRVGDCLDQTPE</sequence>
<feature type="transmembrane region" description="Helical" evidence="7">
    <location>
        <begin position="105"/>
        <end position="124"/>
    </location>
</feature>
<feature type="transmembrane region" description="Helical" evidence="7">
    <location>
        <begin position="145"/>
        <end position="169"/>
    </location>
</feature>
<dbReference type="PANTHER" id="PTHR30213:SF0">
    <property type="entry name" value="UPF0761 MEMBRANE PROTEIN YIHY"/>
    <property type="match status" value="1"/>
</dbReference>
<evidence type="ECO:0000256" key="3">
    <source>
        <dbReference type="ARBA" id="ARBA00022519"/>
    </source>
</evidence>
<evidence type="ECO:0000313" key="9">
    <source>
        <dbReference type="Proteomes" id="UP000647183"/>
    </source>
</evidence>
<keyword evidence="6 7" id="KW-0472">Membrane</keyword>
<dbReference type="NCBIfam" id="NF003256">
    <property type="entry name" value="PRK04214.1"/>
    <property type="match status" value="1"/>
</dbReference>
<evidence type="ECO:0000256" key="6">
    <source>
        <dbReference type="ARBA" id="ARBA00023136"/>
    </source>
</evidence>
<evidence type="ECO:0000256" key="4">
    <source>
        <dbReference type="ARBA" id="ARBA00022692"/>
    </source>
</evidence>
<dbReference type="RefSeq" id="WP_191729036.1">
    <property type="nucleotide sequence ID" value="NZ_JACSQJ010000003.1"/>
</dbReference>
<feature type="transmembrane region" description="Helical" evidence="7">
    <location>
        <begin position="39"/>
        <end position="65"/>
    </location>
</feature>
<dbReference type="EMBL" id="JACSQJ010000003">
    <property type="protein sequence ID" value="MBD7987820.1"/>
    <property type="molecule type" value="Genomic_DNA"/>
</dbReference>
<keyword evidence="3" id="KW-0997">Cell inner membrane</keyword>
<dbReference type="Proteomes" id="UP000647183">
    <property type="component" value="Unassembled WGS sequence"/>
</dbReference>
<keyword evidence="9" id="KW-1185">Reference proteome</keyword>
<dbReference type="HAMAP" id="MF_00672">
    <property type="entry name" value="UPF0761"/>
    <property type="match status" value="1"/>
</dbReference>
<feature type="transmembrane region" description="Helical" evidence="7">
    <location>
        <begin position="181"/>
        <end position="203"/>
    </location>
</feature>
<evidence type="ECO:0000256" key="2">
    <source>
        <dbReference type="ARBA" id="ARBA00022475"/>
    </source>
</evidence>
<dbReference type="Pfam" id="PF03631">
    <property type="entry name" value="Virul_fac_BrkB"/>
    <property type="match status" value="1"/>
</dbReference>
<keyword evidence="4 7" id="KW-0812">Transmembrane</keyword>
<keyword evidence="5 7" id="KW-1133">Transmembrane helix</keyword>
<dbReference type="NCBIfam" id="TIGR00765">
    <property type="entry name" value="yihY_not_rbn"/>
    <property type="match status" value="1"/>
</dbReference>
<evidence type="ECO:0000256" key="7">
    <source>
        <dbReference type="HAMAP-Rule" id="MF_00672"/>
    </source>
</evidence>
<feature type="transmembrane region" description="Helical" evidence="7">
    <location>
        <begin position="215"/>
        <end position="234"/>
    </location>
</feature>
<proteinExistence type="inferred from homology"/>
<comment type="caution">
    <text evidence="8">The sequence shown here is derived from an EMBL/GenBank/DDBJ whole genome shotgun (WGS) entry which is preliminary data.</text>
</comment>
<comment type="subcellular location">
    <subcellularLocation>
        <location evidence="1 7">Cell membrane</location>
        <topology evidence="1 7">Multi-pass membrane protein</topology>
    </subcellularLocation>
</comment>
<dbReference type="InterPro" id="IPR017039">
    <property type="entry name" value="Virul_fac_BrkB"/>
</dbReference>
<feature type="transmembrane region" description="Helical" evidence="7">
    <location>
        <begin position="246"/>
        <end position="272"/>
    </location>
</feature>
<comment type="similarity">
    <text evidence="7">Belongs to the UPF0761 family.</text>
</comment>
<dbReference type="PANTHER" id="PTHR30213">
    <property type="entry name" value="INNER MEMBRANE PROTEIN YHJD"/>
    <property type="match status" value="1"/>
</dbReference>
<protein>
    <recommendedName>
        <fullName evidence="7">UPF0761 membrane protein H9645_07240</fullName>
    </recommendedName>
</protein>
<keyword evidence="2 7" id="KW-1003">Cell membrane</keyword>
<evidence type="ECO:0000313" key="8">
    <source>
        <dbReference type="EMBL" id="MBD7987820.1"/>
    </source>
</evidence>
<accession>A0ABR8UIG0</accession>
<name>A0ABR8UIG0_9GAMM</name>
<gene>
    <name evidence="8" type="ORF">H9645_07240</name>
</gene>
<organism evidence="8 9">
    <name type="scientific">Luteimonas colneyensis</name>
    <dbReference type="NCBI Taxonomy" id="2762230"/>
    <lineage>
        <taxon>Bacteria</taxon>
        <taxon>Pseudomonadati</taxon>
        <taxon>Pseudomonadota</taxon>
        <taxon>Gammaproteobacteria</taxon>
        <taxon>Lysobacterales</taxon>
        <taxon>Lysobacteraceae</taxon>
        <taxon>Luteimonas</taxon>
    </lineage>
</organism>
<reference evidence="8 9" key="1">
    <citation type="submission" date="2020-08" db="EMBL/GenBank/DDBJ databases">
        <title>A Genomic Blueprint of the Chicken Gut Microbiome.</title>
        <authorList>
            <person name="Gilroy R."/>
            <person name="Ravi A."/>
            <person name="Getino M."/>
            <person name="Pursley I."/>
            <person name="Horton D.L."/>
            <person name="Alikhan N.-F."/>
            <person name="Baker D."/>
            <person name="Gharbi K."/>
            <person name="Hall N."/>
            <person name="Watson M."/>
            <person name="Adriaenssens E.M."/>
            <person name="Foster-Nyarko E."/>
            <person name="Jarju S."/>
            <person name="Secka A."/>
            <person name="Antonio M."/>
            <person name="Oren A."/>
            <person name="Chaudhuri R."/>
            <person name="La Ragione R.M."/>
            <person name="Hildebrand F."/>
            <person name="Pallen M.J."/>
        </authorList>
    </citation>
    <scope>NUCLEOTIDE SEQUENCE [LARGE SCALE GENOMIC DNA]</scope>
    <source>
        <strain evidence="8 9">Sa2BVA3</strain>
    </source>
</reference>
<evidence type="ECO:0000256" key="5">
    <source>
        <dbReference type="ARBA" id="ARBA00022989"/>
    </source>
</evidence>
<evidence type="ECO:0000256" key="1">
    <source>
        <dbReference type="ARBA" id="ARBA00004651"/>
    </source>
</evidence>